<comment type="caution">
    <text evidence="1">The sequence shown here is derived from an EMBL/GenBank/DDBJ whole genome shotgun (WGS) entry which is preliminary data.</text>
</comment>
<accession>A0AAD3CXG0</accession>
<organism evidence="1 2">
    <name type="scientific">Chaetoceros tenuissimus</name>
    <dbReference type="NCBI Taxonomy" id="426638"/>
    <lineage>
        <taxon>Eukaryota</taxon>
        <taxon>Sar</taxon>
        <taxon>Stramenopiles</taxon>
        <taxon>Ochrophyta</taxon>
        <taxon>Bacillariophyta</taxon>
        <taxon>Coscinodiscophyceae</taxon>
        <taxon>Chaetocerotophycidae</taxon>
        <taxon>Chaetocerotales</taxon>
        <taxon>Chaetocerotaceae</taxon>
        <taxon>Chaetoceros</taxon>
    </lineage>
</organism>
<dbReference type="EMBL" id="BLLK01000047">
    <property type="protein sequence ID" value="GFH53948.1"/>
    <property type="molecule type" value="Genomic_DNA"/>
</dbReference>
<protein>
    <submittedName>
        <fullName evidence="1">Uncharacterized protein</fullName>
    </submittedName>
</protein>
<keyword evidence="2" id="KW-1185">Reference proteome</keyword>
<dbReference type="Proteomes" id="UP001054902">
    <property type="component" value="Unassembled WGS sequence"/>
</dbReference>
<sequence length="581" mass="65147">MEKLIDREDLLTEINRPFGHTEGDRVDNIPLLLVQMEKDIERIIAAYESTINRISLLKGITNILGIKSCLTQLEISTKIGAMVDAVSCAPSLYKHAFEKQKIQNSFSTVGEITNIGSKDSPQYIACPDIDIIQKQCKITWTSDQREHFNRNLKSGVEEIMRNGYLVKNGLMREVLRKIVGLMSLLKNFALSILFGNNDLLRAVSEPKLKKGNPEQVANETLSPNVESQFNLGKAFAVKNQPVIAAAPGRAPRIVYTPSLIQPPSTIRMEARPNFNVTPHFIRKACVSISSLDDKGEEFLLQQLENIADLDDDTFSDVLLQRLSLNLEVRRCPMDHIIWKEFFIPNLKRGAAIVKMHECVLNNAALPGQRAQDSLFSNSFRGKMECLSGRDGALLDDIPDQIGAYLFEDEPGIGICRAGSASVGLRKRYNGHVVASKRESPDSIRSNFYNSYPDKSSNGGERGIKGNFEDLRQITGVRFKPEMAESIIELLEWDDAILSFLETKGTGSLLEKKTRMVCYFFEKIFDLMIGLHMNLSRNPGFEMFLGVWNNNSIECNYNVLGLSFVVSLLHVACEEVVVSVLF</sequence>
<proteinExistence type="predicted"/>
<evidence type="ECO:0000313" key="1">
    <source>
        <dbReference type="EMBL" id="GFH53948.1"/>
    </source>
</evidence>
<evidence type="ECO:0000313" key="2">
    <source>
        <dbReference type="Proteomes" id="UP001054902"/>
    </source>
</evidence>
<dbReference type="AlphaFoldDB" id="A0AAD3CXG0"/>
<reference evidence="1 2" key="1">
    <citation type="journal article" date="2021" name="Sci. Rep.">
        <title>The genome of the diatom Chaetoceros tenuissimus carries an ancient integrated fragment of an extant virus.</title>
        <authorList>
            <person name="Hongo Y."/>
            <person name="Kimura K."/>
            <person name="Takaki Y."/>
            <person name="Yoshida Y."/>
            <person name="Baba S."/>
            <person name="Kobayashi G."/>
            <person name="Nagasaki K."/>
            <person name="Hano T."/>
            <person name="Tomaru Y."/>
        </authorList>
    </citation>
    <scope>NUCLEOTIDE SEQUENCE [LARGE SCALE GENOMIC DNA]</scope>
    <source>
        <strain evidence="1 2">NIES-3715</strain>
    </source>
</reference>
<gene>
    <name evidence="1" type="ORF">CTEN210_10424</name>
</gene>
<name>A0AAD3CXG0_9STRA</name>